<evidence type="ECO:0000256" key="1">
    <source>
        <dbReference type="SAM" id="SignalP"/>
    </source>
</evidence>
<evidence type="ECO:0000313" key="3">
    <source>
        <dbReference type="Proteomes" id="UP000316270"/>
    </source>
</evidence>
<name>A0A517LD15_9PEZI</name>
<feature type="signal peptide" evidence="1">
    <location>
        <begin position="1"/>
        <end position="19"/>
    </location>
</feature>
<organism evidence="2 3">
    <name type="scientific">Venturia effusa</name>
    <dbReference type="NCBI Taxonomy" id="50376"/>
    <lineage>
        <taxon>Eukaryota</taxon>
        <taxon>Fungi</taxon>
        <taxon>Dikarya</taxon>
        <taxon>Ascomycota</taxon>
        <taxon>Pezizomycotina</taxon>
        <taxon>Dothideomycetes</taxon>
        <taxon>Pleosporomycetidae</taxon>
        <taxon>Venturiales</taxon>
        <taxon>Venturiaceae</taxon>
        <taxon>Venturia</taxon>
    </lineage>
</organism>
<dbReference type="Proteomes" id="UP000316270">
    <property type="component" value="Chromosome 9"/>
</dbReference>
<keyword evidence="3" id="KW-1185">Reference proteome</keyword>
<feature type="chain" id="PRO_5021971553" description="GH16 domain-containing protein" evidence="1">
    <location>
        <begin position="20"/>
        <end position="406"/>
    </location>
</feature>
<sequence>MRTDSLVAALLTLAPVASVVEPGRHYIDKRQGWDIFGSAAETLGSFRSKGYGKVPEPPGAAARKVVLEPDFPSVPGTRKIKIRSGPYKVPNMSVRSLGGHAGMLEGYYDKSVEKPCENCNILRQIGGLEYPNGTNANIDSGMWLHHMVMMNQGPRRWDPVGVDSIVCEPFIAAGTSPRKAERYFVTGNERTPFTYYIDGIEKAAYHLDPEDKFGFILELMNMNMQDEIVYITQTYDILDGPLPEGWKETKTVFLDVESCGTSEATPPAGKQSFLLESKPWTPNIEGKVLNAGGHLHDGGVYVDLTANATDQLCRSTARYSEKPDYIWRGTSMDGEKVARDHISSMGGCETKELAGKEMRRDQSWVIKAQYDFNQKAGNEEDGKMAEVMGIAIVLVAVKPGVLEPVR</sequence>
<dbReference type="EMBL" id="CP042193">
    <property type="protein sequence ID" value="QDS73476.1"/>
    <property type="molecule type" value="Genomic_DNA"/>
</dbReference>
<reference evidence="2 3" key="1">
    <citation type="submission" date="2019-07" db="EMBL/GenBank/DDBJ databases">
        <title>Finished genome of Venturia effusa.</title>
        <authorList>
            <person name="Young C.A."/>
            <person name="Cox M.P."/>
            <person name="Ganley A.R.D."/>
            <person name="David W.J."/>
        </authorList>
    </citation>
    <scope>NUCLEOTIDE SEQUENCE [LARGE SCALE GENOMIC DNA]</scope>
    <source>
        <strain evidence="3">albino</strain>
    </source>
</reference>
<dbReference type="OrthoDB" id="4142625at2759"/>
<keyword evidence="1" id="KW-0732">Signal</keyword>
<gene>
    <name evidence="2" type="ORF">FKW77_009057</name>
</gene>
<accession>A0A517LD15</accession>
<dbReference type="AlphaFoldDB" id="A0A517LD15"/>
<proteinExistence type="predicted"/>
<evidence type="ECO:0008006" key="4">
    <source>
        <dbReference type="Google" id="ProtNLM"/>
    </source>
</evidence>
<evidence type="ECO:0000313" key="2">
    <source>
        <dbReference type="EMBL" id="QDS73476.1"/>
    </source>
</evidence>
<protein>
    <recommendedName>
        <fullName evidence="4">GH16 domain-containing protein</fullName>
    </recommendedName>
</protein>